<feature type="transmembrane region" description="Helical" evidence="7">
    <location>
        <begin position="397"/>
        <end position="430"/>
    </location>
</feature>
<comment type="subcellular location">
    <subcellularLocation>
        <location evidence="1">Cell inner membrane</location>
        <topology evidence="1">Multi-pass membrane protein</topology>
    </subcellularLocation>
</comment>
<reference evidence="8 9" key="1">
    <citation type="submission" date="2020-02" db="EMBL/GenBank/DDBJ databases">
        <title>Genome sequence of Roseobacter ponti.</title>
        <authorList>
            <person name="Hollensteiner J."/>
            <person name="Schneider D."/>
            <person name="Poehlein A."/>
            <person name="Daniel R."/>
        </authorList>
    </citation>
    <scope>NUCLEOTIDE SEQUENCE [LARGE SCALE GENOMIC DNA]</scope>
    <source>
        <strain evidence="8 9">DSM 106830</strain>
    </source>
</reference>
<evidence type="ECO:0000256" key="6">
    <source>
        <dbReference type="ARBA" id="ARBA00023136"/>
    </source>
</evidence>
<gene>
    <name evidence="8" type="ORF">G3256_02225</name>
</gene>
<keyword evidence="6 7" id="KW-0472">Membrane</keyword>
<keyword evidence="2" id="KW-0813">Transport</keyword>
<evidence type="ECO:0000256" key="3">
    <source>
        <dbReference type="ARBA" id="ARBA00022475"/>
    </source>
</evidence>
<dbReference type="GO" id="GO:0015297">
    <property type="term" value="F:antiporter activity"/>
    <property type="evidence" value="ECO:0007669"/>
    <property type="project" value="InterPro"/>
</dbReference>
<feature type="transmembrane region" description="Helical" evidence="7">
    <location>
        <begin position="352"/>
        <end position="377"/>
    </location>
</feature>
<proteinExistence type="predicted"/>
<protein>
    <submittedName>
        <fullName evidence="8">MATE family efflux transporter</fullName>
    </submittedName>
</protein>
<dbReference type="GO" id="GO:0042910">
    <property type="term" value="F:xenobiotic transmembrane transporter activity"/>
    <property type="evidence" value="ECO:0007669"/>
    <property type="project" value="InterPro"/>
</dbReference>
<evidence type="ECO:0000256" key="7">
    <source>
        <dbReference type="SAM" id="Phobius"/>
    </source>
</evidence>
<dbReference type="NCBIfam" id="TIGR00797">
    <property type="entry name" value="matE"/>
    <property type="match status" value="1"/>
</dbReference>
<dbReference type="EMBL" id="CP048788">
    <property type="protein sequence ID" value="QJF50066.1"/>
    <property type="molecule type" value="Genomic_DNA"/>
</dbReference>
<organism evidence="8 9">
    <name type="scientific">Roseobacter ponti</name>
    <dbReference type="NCBI Taxonomy" id="1891787"/>
    <lineage>
        <taxon>Bacteria</taxon>
        <taxon>Pseudomonadati</taxon>
        <taxon>Pseudomonadota</taxon>
        <taxon>Alphaproteobacteria</taxon>
        <taxon>Rhodobacterales</taxon>
        <taxon>Roseobacteraceae</taxon>
        <taxon>Roseobacter</taxon>
    </lineage>
</organism>
<dbReference type="PANTHER" id="PTHR43549">
    <property type="entry name" value="MULTIDRUG RESISTANCE PROTEIN YPNP-RELATED"/>
    <property type="match status" value="1"/>
</dbReference>
<dbReference type="Pfam" id="PF01554">
    <property type="entry name" value="MatE"/>
    <property type="match status" value="2"/>
</dbReference>
<feature type="transmembrane region" description="Helical" evidence="7">
    <location>
        <begin position="56"/>
        <end position="79"/>
    </location>
</feature>
<dbReference type="GO" id="GO:0005886">
    <property type="term" value="C:plasma membrane"/>
    <property type="evidence" value="ECO:0007669"/>
    <property type="project" value="UniProtKB-SubCell"/>
</dbReference>
<dbReference type="AlphaFoldDB" id="A0A858ST67"/>
<evidence type="ECO:0000313" key="9">
    <source>
        <dbReference type="Proteomes" id="UP000503308"/>
    </source>
</evidence>
<keyword evidence="3" id="KW-1003">Cell membrane</keyword>
<dbReference type="RefSeq" id="WP_169639290.1">
    <property type="nucleotide sequence ID" value="NZ_CP048788.1"/>
</dbReference>
<keyword evidence="4 7" id="KW-0812">Transmembrane</keyword>
<dbReference type="InterPro" id="IPR048279">
    <property type="entry name" value="MdtK-like"/>
</dbReference>
<evidence type="ECO:0000313" key="8">
    <source>
        <dbReference type="EMBL" id="QJF50066.1"/>
    </source>
</evidence>
<feature type="transmembrane region" description="Helical" evidence="7">
    <location>
        <begin position="279"/>
        <end position="298"/>
    </location>
</feature>
<evidence type="ECO:0000256" key="4">
    <source>
        <dbReference type="ARBA" id="ARBA00022692"/>
    </source>
</evidence>
<feature type="transmembrane region" description="Helical" evidence="7">
    <location>
        <begin position="318"/>
        <end position="345"/>
    </location>
</feature>
<evidence type="ECO:0000256" key="1">
    <source>
        <dbReference type="ARBA" id="ARBA00004429"/>
    </source>
</evidence>
<feature type="transmembrane region" description="Helical" evidence="7">
    <location>
        <begin position="21"/>
        <end position="44"/>
    </location>
</feature>
<dbReference type="PANTHER" id="PTHR43549:SF3">
    <property type="entry name" value="MULTIDRUG RESISTANCE PROTEIN YPNP-RELATED"/>
    <property type="match status" value="1"/>
</dbReference>
<keyword evidence="9" id="KW-1185">Reference proteome</keyword>
<dbReference type="InterPro" id="IPR002528">
    <property type="entry name" value="MATE_fam"/>
</dbReference>
<feature type="transmembrane region" description="Helical" evidence="7">
    <location>
        <begin position="137"/>
        <end position="158"/>
    </location>
</feature>
<sequence>MSDARAKFLTGSLFRHVTVMSLTSSVGLLAIFAVDFIDMIFIAMLGKAELAAAVGYAATILFFTTSFGIGLAIAAGALVARALGAGDAALAAERRTHSLLYGVLLSLGFAALTWVFLPQLVSLLGATGEVAELAVGYLRIVVPSLPLLVIGMMAGAILRAHGDARRSMMATIWGGVTNAVLDPVLIFGLGLDLTGAALASVAARVVIAGTAMVPIMRHYGGVGRPTAAGMLRDLVPLAAIGLPAILTQLATPAGQAIVTRAMAVYGEAAVAGMAITGRLSMLSFAVIFALSGAVGPILGQNFGARDFERVRAGFRAALLFTGIVVVTVSALLFVLRAPIAGLFAAQGITRELVYLFCGPLSLLFFFNGVLFVANAGFNNLGHPFWSTFLNWGRNTVGMLPLVWLGSATLGASGVLIGQAAAGVIFGLLAWGLARRVMQTPDEVPEGMASEYSEIGRQGRLMALLHLRR</sequence>
<dbReference type="Proteomes" id="UP000503308">
    <property type="component" value="Chromosome"/>
</dbReference>
<evidence type="ECO:0000256" key="5">
    <source>
        <dbReference type="ARBA" id="ARBA00022989"/>
    </source>
</evidence>
<dbReference type="InterPro" id="IPR052031">
    <property type="entry name" value="Membrane_Transporter-Flippase"/>
</dbReference>
<accession>A0A858ST67</accession>
<dbReference type="KEGG" id="rpon:G3256_02225"/>
<feature type="transmembrane region" description="Helical" evidence="7">
    <location>
        <begin position="99"/>
        <end position="117"/>
    </location>
</feature>
<dbReference type="PIRSF" id="PIRSF006603">
    <property type="entry name" value="DinF"/>
    <property type="match status" value="1"/>
</dbReference>
<name>A0A858ST67_9RHOB</name>
<evidence type="ECO:0000256" key="2">
    <source>
        <dbReference type="ARBA" id="ARBA00022448"/>
    </source>
</evidence>
<keyword evidence="5 7" id="KW-1133">Transmembrane helix</keyword>